<feature type="compositionally biased region" description="Acidic residues" evidence="5">
    <location>
        <begin position="243"/>
        <end position="263"/>
    </location>
</feature>
<dbReference type="EMBL" id="BNCQ01000059">
    <property type="protein sequence ID" value="GIM14789.1"/>
    <property type="molecule type" value="Genomic_DNA"/>
</dbReference>
<dbReference type="AlphaFoldDB" id="A0A8J4LXF9"/>
<dbReference type="PANTHER" id="PTHR10877">
    <property type="entry name" value="POLYCYSTIN FAMILY MEMBER"/>
    <property type="match status" value="1"/>
</dbReference>
<feature type="transmembrane region" description="Helical" evidence="6">
    <location>
        <begin position="609"/>
        <end position="628"/>
    </location>
</feature>
<feature type="domain" description="Polycystin cation channel PKD1/PKD2" evidence="7">
    <location>
        <begin position="610"/>
        <end position="699"/>
    </location>
</feature>
<keyword evidence="3 6" id="KW-1133">Transmembrane helix</keyword>
<comment type="subcellular location">
    <subcellularLocation>
        <location evidence="1">Membrane</location>
        <topology evidence="1">Multi-pass membrane protein</topology>
    </subcellularLocation>
</comment>
<feature type="region of interest" description="Disordered" evidence="5">
    <location>
        <begin position="117"/>
        <end position="147"/>
    </location>
</feature>
<feature type="transmembrane region" description="Helical" evidence="6">
    <location>
        <begin position="510"/>
        <end position="536"/>
    </location>
</feature>
<dbReference type="GO" id="GO:0016020">
    <property type="term" value="C:membrane"/>
    <property type="evidence" value="ECO:0007669"/>
    <property type="project" value="UniProtKB-SubCell"/>
</dbReference>
<organism evidence="8 9">
    <name type="scientific">Volvox reticuliferus</name>
    <dbReference type="NCBI Taxonomy" id="1737510"/>
    <lineage>
        <taxon>Eukaryota</taxon>
        <taxon>Viridiplantae</taxon>
        <taxon>Chlorophyta</taxon>
        <taxon>core chlorophytes</taxon>
        <taxon>Chlorophyceae</taxon>
        <taxon>CS clade</taxon>
        <taxon>Chlamydomonadales</taxon>
        <taxon>Volvocaceae</taxon>
        <taxon>Volvox</taxon>
    </lineage>
</organism>
<evidence type="ECO:0000256" key="1">
    <source>
        <dbReference type="ARBA" id="ARBA00004141"/>
    </source>
</evidence>
<evidence type="ECO:0000256" key="6">
    <source>
        <dbReference type="SAM" id="Phobius"/>
    </source>
</evidence>
<keyword evidence="2 6" id="KW-0812">Transmembrane</keyword>
<accession>A0A8J4LXF9</accession>
<dbReference type="InterPro" id="IPR013122">
    <property type="entry name" value="PKD1_2_channel"/>
</dbReference>
<feature type="non-terminal residue" evidence="8">
    <location>
        <position position="962"/>
    </location>
</feature>
<evidence type="ECO:0000256" key="5">
    <source>
        <dbReference type="SAM" id="MobiDB-lite"/>
    </source>
</evidence>
<comment type="caution">
    <text evidence="8">The sequence shown here is derived from an EMBL/GenBank/DDBJ whole genome shotgun (WGS) entry which is preliminary data.</text>
</comment>
<evidence type="ECO:0000313" key="9">
    <source>
        <dbReference type="Proteomes" id="UP000722791"/>
    </source>
</evidence>
<reference evidence="8" key="1">
    <citation type="journal article" date="2021" name="Proc. Natl. Acad. Sci. U.S.A.">
        <title>Three genomes in the algal genus Volvox reveal the fate of a haploid sex-determining region after a transition to homothallism.</title>
        <authorList>
            <person name="Yamamoto K."/>
            <person name="Hamaji T."/>
            <person name="Kawai-Toyooka H."/>
            <person name="Matsuzaki R."/>
            <person name="Takahashi F."/>
            <person name="Nishimura Y."/>
            <person name="Kawachi M."/>
            <person name="Noguchi H."/>
            <person name="Minakuchi Y."/>
            <person name="Umen J.G."/>
            <person name="Toyoda A."/>
            <person name="Nozaki H."/>
        </authorList>
    </citation>
    <scope>NUCLEOTIDE SEQUENCE</scope>
    <source>
        <strain evidence="8">NIES-3785</strain>
    </source>
</reference>
<feature type="transmembrane region" description="Helical" evidence="6">
    <location>
        <begin position="686"/>
        <end position="707"/>
    </location>
</feature>
<protein>
    <recommendedName>
        <fullName evidence="7">Polycystin cation channel PKD1/PKD2 domain-containing protein</fullName>
    </recommendedName>
</protein>
<evidence type="ECO:0000259" key="7">
    <source>
        <dbReference type="Pfam" id="PF08016"/>
    </source>
</evidence>
<feature type="transmembrane region" description="Helical" evidence="6">
    <location>
        <begin position="648"/>
        <end position="674"/>
    </location>
</feature>
<evidence type="ECO:0000256" key="2">
    <source>
        <dbReference type="ARBA" id="ARBA00022692"/>
    </source>
</evidence>
<dbReference type="InterPro" id="IPR051223">
    <property type="entry name" value="Polycystin"/>
</dbReference>
<evidence type="ECO:0000256" key="3">
    <source>
        <dbReference type="ARBA" id="ARBA00022989"/>
    </source>
</evidence>
<proteinExistence type="predicted"/>
<feature type="transmembrane region" description="Helical" evidence="6">
    <location>
        <begin position="33"/>
        <end position="51"/>
    </location>
</feature>
<feature type="transmembrane region" description="Helical" evidence="6">
    <location>
        <begin position="719"/>
        <end position="738"/>
    </location>
</feature>
<gene>
    <name evidence="8" type="ORF">Vretimale_17596</name>
</gene>
<feature type="compositionally biased region" description="Polar residues" evidence="5">
    <location>
        <begin position="117"/>
        <end position="128"/>
    </location>
</feature>
<name>A0A8J4LXF9_9CHLO</name>
<evidence type="ECO:0000313" key="8">
    <source>
        <dbReference type="EMBL" id="GIM14789.1"/>
    </source>
</evidence>
<feature type="non-terminal residue" evidence="8">
    <location>
        <position position="1"/>
    </location>
</feature>
<dbReference type="PANTHER" id="PTHR10877:SF183">
    <property type="entry name" value="AT14535P-RELATED"/>
    <property type="match status" value="1"/>
</dbReference>
<feature type="region of interest" description="Disordered" evidence="5">
    <location>
        <begin position="907"/>
        <end position="926"/>
    </location>
</feature>
<keyword evidence="4 6" id="KW-0472">Membrane</keyword>
<feature type="region of interest" description="Disordered" evidence="5">
    <location>
        <begin position="243"/>
        <end position="265"/>
    </location>
</feature>
<sequence length="962" mass="105302">LDLFDLHSWNPAILLYTLPHAQDGRIRLILPDLLLALLAASYFASTLYDIVRSIQEDRLRTRALRRILKVYARRGVTITDAADATTGPTTTTATAMTTITPMLQLASRSRSCLVTRGASSRSMTSVRRNQVAPGTEHTRVPGGGGSELPTGYSLWPNGGLEENKVDSQELTAAMDTPKLQSGFHHGSSSVNGCWGDDDSVGIAMTPGEEVQQDLGRTNGVGAEGEVEAKTMSADGEVEAEAVLETEAETEAEAETETETETETADEKVAEAAEEKVAEAVAMALNGQEMGAEAVQALENAIDEEIENEEYDESLAAESDCDAIGEASEYDNWQRRGQLSIRRLHNGDGASPVCEAMELPLALIGRANRHNGHDGLANHISALSVAAVNTGGMRSMRSLRGMSRTSLMSQFSFHSRLSTASSLAPSRSPSSKFLRNGTHDELQLRAASMDLRMALSAASKQRIGSPVNRQSSSAALDPNALSLKLVAEEDVVAVRSKKGIKAVRKYRARMTLFWGVYETLVCGLMAGALAVLFMYSISQEAPSQRRYDVYDSISAAPARFFMLRRSTTGLNATAIPKPGDPLRWKLPEDTSGLEGVASVYDKVQKMRNTWMLYNLLQGLVLMLLIMRLVHRLSFQPRLSIISGTLARMIPDLAGFVLVLVTILLMFAFMLVTLWGDVVKQLSTAADGVVWAFTYFITALDSSVALDVVHAIHDPNNNANGAYVFMSWVVTLCGPLFFIFTLQRFVMALLAWPFSELKLANRDEPLASKEVAQLTWWLWQRIVQQAPGNKGLMGITNKALAKIRQHRKRSRIVESVTASLESASNMRHILVNSIAAVRRPDLVYKTMQLEVAGKWLSAAELAQILASLRRPRWRQVEETAEENPPTCSRPPVLAAKPLNGWLSSHRYSLSRSKAEPAPQTGLRSEDGTEGLENWVATNLVQRMGVLQLKRIKPSNSAVGRHDDG</sequence>
<evidence type="ECO:0000256" key="4">
    <source>
        <dbReference type="ARBA" id="ARBA00023136"/>
    </source>
</evidence>
<dbReference type="Pfam" id="PF08016">
    <property type="entry name" value="PKD_channel"/>
    <property type="match status" value="1"/>
</dbReference>
<dbReference type="Proteomes" id="UP000722791">
    <property type="component" value="Unassembled WGS sequence"/>
</dbReference>